<organism evidence="10 11">
    <name type="scientific">Paenibacillus abyssi</name>
    <dbReference type="NCBI Taxonomy" id="1340531"/>
    <lineage>
        <taxon>Bacteria</taxon>
        <taxon>Bacillati</taxon>
        <taxon>Bacillota</taxon>
        <taxon>Bacilli</taxon>
        <taxon>Bacillales</taxon>
        <taxon>Paenibacillaceae</taxon>
        <taxon>Paenibacillus</taxon>
    </lineage>
</organism>
<dbReference type="GO" id="GO:0006310">
    <property type="term" value="P:DNA recombination"/>
    <property type="evidence" value="ECO:0007669"/>
    <property type="project" value="InterPro"/>
</dbReference>
<name>A0A917LFP4_9BACL</name>
<keyword evidence="11" id="KW-1185">Reference proteome</keyword>
<keyword evidence="5 10" id="KW-0269">Exonuclease</keyword>
<evidence type="ECO:0000259" key="8">
    <source>
        <dbReference type="Pfam" id="PF10141"/>
    </source>
</evidence>
<dbReference type="GO" id="GO:0006281">
    <property type="term" value="P:DNA repair"/>
    <property type="evidence" value="ECO:0007669"/>
    <property type="project" value="InterPro"/>
</dbReference>
<dbReference type="EMBL" id="BMGR01000016">
    <property type="protein sequence ID" value="GGG19971.1"/>
    <property type="molecule type" value="Genomic_DNA"/>
</dbReference>
<feature type="domain" description="RecJ OB" evidence="9">
    <location>
        <begin position="464"/>
        <end position="570"/>
    </location>
</feature>
<feature type="domain" description="Single-stranded-DNA-specific exonuclease RecJ C-terminal" evidence="8">
    <location>
        <begin position="577"/>
        <end position="799"/>
    </location>
</feature>
<dbReference type="Gene3D" id="3.10.310.30">
    <property type="match status" value="1"/>
</dbReference>
<dbReference type="Pfam" id="PF01368">
    <property type="entry name" value="DHH"/>
    <property type="match status" value="1"/>
</dbReference>
<comment type="caution">
    <text evidence="10">The sequence shown here is derived from an EMBL/GenBank/DDBJ whole genome shotgun (WGS) entry which is preliminary data.</text>
</comment>
<dbReference type="InterPro" id="IPR018779">
    <property type="entry name" value="RecJ_C"/>
</dbReference>
<evidence type="ECO:0000313" key="10">
    <source>
        <dbReference type="EMBL" id="GGG19971.1"/>
    </source>
</evidence>
<proteinExistence type="inferred from homology"/>
<evidence type="ECO:0000259" key="9">
    <source>
        <dbReference type="Pfam" id="PF17768"/>
    </source>
</evidence>
<dbReference type="InterPro" id="IPR003156">
    <property type="entry name" value="DHHA1_dom"/>
</dbReference>
<dbReference type="RefSeq" id="WP_188532940.1">
    <property type="nucleotide sequence ID" value="NZ_BMGR01000016.1"/>
</dbReference>
<reference evidence="10" key="1">
    <citation type="journal article" date="2014" name="Int. J. Syst. Evol. Microbiol.">
        <title>Complete genome sequence of Corynebacterium casei LMG S-19264T (=DSM 44701T), isolated from a smear-ripened cheese.</title>
        <authorList>
            <consortium name="US DOE Joint Genome Institute (JGI-PGF)"/>
            <person name="Walter F."/>
            <person name="Albersmeier A."/>
            <person name="Kalinowski J."/>
            <person name="Ruckert C."/>
        </authorList>
    </citation>
    <scope>NUCLEOTIDE SEQUENCE</scope>
    <source>
        <strain evidence="10">CGMCC 1.12987</strain>
    </source>
</reference>
<evidence type="ECO:0000259" key="7">
    <source>
        <dbReference type="Pfam" id="PF02272"/>
    </source>
</evidence>
<comment type="similarity">
    <text evidence="1">Belongs to the RecJ family.</text>
</comment>
<feature type="domain" description="DDH" evidence="6">
    <location>
        <begin position="85"/>
        <end position="229"/>
    </location>
</feature>
<keyword evidence="4" id="KW-0378">Hydrolase</keyword>
<feature type="domain" description="DHHA1" evidence="7">
    <location>
        <begin position="354"/>
        <end position="448"/>
    </location>
</feature>
<sequence>MIHPKTRWMLEEESGQQCEQASALTASLNLPPLVARLLVKRGISDSAAAHAFLYGGDEELHDPFLFKGMKEAVERIRLAEQRGEKIRIYGDYDADGVSSTSFMIRLFTKLGLHFDYYIPHRHLEGYGLNAAAIDKAAAAGVTLIVTVDTGISAVEQIQYARSLHIDVIVTDHHEPPELLPEACAIVNPKQADCPYPYKGLAGAGVAFKLGQALLGKPPFEWADITALGTIADLMPLTGENRYLVKRGLEQMRQTNNVGFQSLAEAAGIELDRVTSTNVAFGMAPRINASGRLEHADGAVLLLTTDDPDEAYACALRLDHLNKQRQQIVDEMVGQADELWISKKSACKEAGEKEPSVIVLAVEGWNVGVIGVVASKMIEKHYRPTIILGIDSDSGMCKGSARSIDGFDLYAALTECADLMSHYGGHQAAAGMSLHRDRLPEFEHKLSQLADQWLTAEDWIRKTTIDVVSTIQEAGLETIESLSLLEPFGAGNPSPKLLFRGVEVEESRTMGKDGKHLRLSLLHQAKRLEAISFGSGSTAARLSPGVKADILGELAVNEWNGNRKPQLMIGDMQVSHVQLFDYRNDSDPVRTMNKWLEQQIDRSRNNRTAVVVGSNPAWAETAAAVCVNDETGVRTAEDSMQVICMDYDTLPAELACTELLLLQKPPSAAKLSHILQACSGLESVVALYREDRRQRAGFPQRQHFAEIYQTVRRLPASALHAAQLPAKLSGMIGWDKEVVSMMLRVFEELEFIAFREGNVYVNPAPHKRELSESTAYRNALEQSEADQVLFASYQEFADWIALQLKTKISEQKSFVIV</sequence>
<evidence type="ECO:0000256" key="1">
    <source>
        <dbReference type="ARBA" id="ARBA00005915"/>
    </source>
</evidence>
<evidence type="ECO:0000256" key="5">
    <source>
        <dbReference type="ARBA" id="ARBA00022839"/>
    </source>
</evidence>
<evidence type="ECO:0000313" key="11">
    <source>
        <dbReference type="Proteomes" id="UP000644756"/>
    </source>
</evidence>
<dbReference type="InterPro" id="IPR041122">
    <property type="entry name" value="RecJ_OB"/>
</dbReference>
<evidence type="ECO:0000256" key="2">
    <source>
        <dbReference type="ARBA" id="ARBA00019841"/>
    </source>
</evidence>
<reference evidence="10" key="2">
    <citation type="submission" date="2020-09" db="EMBL/GenBank/DDBJ databases">
        <authorList>
            <person name="Sun Q."/>
            <person name="Zhou Y."/>
        </authorList>
    </citation>
    <scope>NUCLEOTIDE SEQUENCE</scope>
    <source>
        <strain evidence="10">CGMCC 1.12987</strain>
    </source>
</reference>
<keyword evidence="3" id="KW-0540">Nuclease</keyword>
<dbReference type="Pfam" id="PF02272">
    <property type="entry name" value="DHHA1"/>
    <property type="match status" value="1"/>
</dbReference>
<dbReference type="InterPro" id="IPR038763">
    <property type="entry name" value="DHH_sf"/>
</dbReference>
<evidence type="ECO:0000256" key="3">
    <source>
        <dbReference type="ARBA" id="ARBA00022722"/>
    </source>
</evidence>
<dbReference type="Gene3D" id="3.90.1640.30">
    <property type="match status" value="1"/>
</dbReference>
<protein>
    <recommendedName>
        <fullName evidence="2">Single-stranded-DNA-specific exonuclease RecJ</fullName>
    </recommendedName>
</protein>
<dbReference type="SUPFAM" id="SSF64182">
    <property type="entry name" value="DHH phosphoesterases"/>
    <property type="match status" value="1"/>
</dbReference>
<dbReference type="InterPro" id="IPR001667">
    <property type="entry name" value="DDH_dom"/>
</dbReference>
<accession>A0A917LFP4</accession>
<gene>
    <name evidence="10" type="ORF">GCM10010916_40950</name>
</gene>
<dbReference type="GO" id="GO:0003676">
    <property type="term" value="F:nucleic acid binding"/>
    <property type="evidence" value="ECO:0007669"/>
    <property type="project" value="InterPro"/>
</dbReference>
<dbReference type="InterPro" id="IPR051673">
    <property type="entry name" value="SSDNA_exonuclease_RecJ"/>
</dbReference>
<dbReference type="AlphaFoldDB" id="A0A917LFP4"/>
<dbReference type="InterPro" id="IPR004610">
    <property type="entry name" value="RecJ"/>
</dbReference>
<dbReference type="GO" id="GO:0008409">
    <property type="term" value="F:5'-3' exonuclease activity"/>
    <property type="evidence" value="ECO:0007669"/>
    <property type="project" value="InterPro"/>
</dbReference>
<dbReference type="PANTHER" id="PTHR30255">
    <property type="entry name" value="SINGLE-STRANDED-DNA-SPECIFIC EXONUCLEASE RECJ"/>
    <property type="match status" value="1"/>
</dbReference>
<dbReference type="Proteomes" id="UP000644756">
    <property type="component" value="Unassembled WGS sequence"/>
</dbReference>
<dbReference type="NCBIfam" id="TIGR00644">
    <property type="entry name" value="recJ"/>
    <property type="match status" value="1"/>
</dbReference>
<dbReference type="Pfam" id="PF10141">
    <property type="entry name" value="ssDNA-exonuc_C"/>
    <property type="match status" value="1"/>
</dbReference>
<evidence type="ECO:0000259" key="6">
    <source>
        <dbReference type="Pfam" id="PF01368"/>
    </source>
</evidence>
<dbReference type="Pfam" id="PF17768">
    <property type="entry name" value="RecJ_OB"/>
    <property type="match status" value="1"/>
</dbReference>
<dbReference type="PANTHER" id="PTHR30255:SF2">
    <property type="entry name" value="SINGLE-STRANDED-DNA-SPECIFIC EXONUCLEASE RECJ"/>
    <property type="match status" value="1"/>
</dbReference>
<evidence type="ECO:0000256" key="4">
    <source>
        <dbReference type="ARBA" id="ARBA00022801"/>
    </source>
</evidence>